<comment type="caution">
    <text evidence="1">The sequence shown here is derived from an EMBL/GenBank/DDBJ whole genome shotgun (WGS) entry which is preliminary data.</text>
</comment>
<protein>
    <recommendedName>
        <fullName evidence="3">HEPN AbiU2-like domain-containing protein</fullName>
    </recommendedName>
</protein>
<dbReference type="Proteomes" id="UP001597299">
    <property type="component" value="Unassembled WGS sequence"/>
</dbReference>
<sequence length="325" mass="37069">MSYEFEIDRCDVQDKSKLGEFRRKRDEWLHWMRKDEHHSICQQITGMLWNDAVFRMVNEARRLAAARNSGTVSVNASLMRMVDEGFVATQVLAIRRLREPPSRDANKQVISLKRTLLDITTHLHLFTREAYVCFDGLPYDPEPGRTAYFEWAKAQPNGAGMTWLSTSGPEAWTTSCRLHDAFDHLSGTTPSTRNREDTIRPEVLTFIDQQLEDSGWKDISDFANKFVAHSADRHSRSLIQPPRLGVSLNELERCHRAICQVTSVILSTILYDSSYGFFPVPQFDALEHLERPLIETDDMGALVALWDSNIARVGSWGALDLSKAP</sequence>
<accession>A0ABW4YYS6</accession>
<organism evidence="1 2">
    <name type="scientific">Ancylobacter oerskovii</name>
    <dbReference type="NCBI Taxonomy" id="459519"/>
    <lineage>
        <taxon>Bacteria</taxon>
        <taxon>Pseudomonadati</taxon>
        <taxon>Pseudomonadota</taxon>
        <taxon>Alphaproteobacteria</taxon>
        <taxon>Hyphomicrobiales</taxon>
        <taxon>Xanthobacteraceae</taxon>
        <taxon>Ancylobacter</taxon>
    </lineage>
</organism>
<evidence type="ECO:0008006" key="3">
    <source>
        <dbReference type="Google" id="ProtNLM"/>
    </source>
</evidence>
<evidence type="ECO:0000313" key="2">
    <source>
        <dbReference type="Proteomes" id="UP001597299"/>
    </source>
</evidence>
<reference evidence="2" key="1">
    <citation type="journal article" date="2019" name="Int. J. Syst. Evol. Microbiol.">
        <title>The Global Catalogue of Microorganisms (GCM) 10K type strain sequencing project: providing services to taxonomists for standard genome sequencing and annotation.</title>
        <authorList>
            <consortium name="The Broad Institute Genomics Platform"/>
            <consortium name="The Broad Institute Genome Sequencing Center for Infectious Disease"/>
            <person name="Wu L."/>
            <person name="Ma J."/>
        </authorList>
    </citation>
    <scope>NUCLEOTIDE SEQUENCE [LARGE SCALE GENOMIC DNA]</scope>
    <source>
        <strain evidence="2">CCM 7435</strain>
    </source>
</reference>
<gene>
    <name evidence="1" type="ORF">ACFSNC_14010</name>
</gene>
<dbReference type="RefSeq" id="WP_213352784.1">
    <property type="nucleotide sequence ID" value="NZ_JAHBGB010000027.1"/>
</dbReference>
<dbReference type="EMBL" id="JBHUHD010000001">
    <property type="protein sequence ID" value="MFD2141521.1"/>
    <property type="molecule type" value="Genomic_DNA"/>
</dbReference>
<evidence type="ECO:0000313" key="1">
    <source>
        <dbReference type="EMBL" id="MFD2141521.1"/>
    </source>
</evidence>
<name>A0ABW4YYS6_9HYPH</name>
<proteinExistence type="predicted"/>
<keyword evidence="2" id="KW-1185">Reference proteome</keyword>